<protein>
    <recommendedName>
        <fullName evidence="5 14">Adenine DNA glycosylase</fullName>
        <ecNumber evidence="4 14">3.2.2.31</ecNumber>
    </recommendedName>
</protein>
<dbReference type="InterPro" id="IPR005760">
    <property type="entry name" value="A/G_AdeGlyc_MutY"/>
</dbReference>
<dbReference type="InterPro" id="IPR023170">
    <property type="entry name" value="HhH_base_excis_C"/>
</dbReference>
<dbReference type="GO" id="GO:0032357">
    <property type="term" value="F:oxidized purine DNA binding"/>
    <property type="evidence" value="ECO:0007669"/>
    <property type="project" value="TreeGrafter"/>
</dbReference>
<evidence type="ECO:0000256" key="7">
    <source>
        <dbReference type="ARBA" id="ARBA00022723"/>
    </source>
</evidence>
<sequence length="358" mass="41331">MIAISYIEWSDDTIKRFRKKLLTWYDENKRDLPWRKDTNPYHVFISEIMLQQTQVNTVIDYYLKFIEAFPTVFDLAQAPEDKLMAVWQGLGYYSRARNMQAAAQQIVFDYKGQWPKTAKELEKLKGIGPYTSCAIASISFGEVEPAIDGNAFRVFARLLKIEDDIAKPKTKTIFYDIVKKIIDPNRPGDFNQAIMDLGSSYMRAKNPLIEQSPVYEFDASGQDGTCLNYPVKTKKKPPQKIPYYGFIIKTSEGYLMEKRPKTGILANFLMFPLVKKTLTEIESFENYFKSNYAVEIKNAQLSDDLKVIHTFTHQQWQISLVVADLVAFDNSNFIEVTSEELDYLNLSALQKKMNKILA</sequence>
<dbReference type="PATRIC" id="fig|1423744.4.peg.1178"/>
<keyword evidence="11" id="KW-0411">Iron-sulfur</keyword>
<dbReference type="STRING" id="1423744.FC86_GL001148"/>
<dbReference type="FunFam" id="1.10.340.30:FF:000002">
    <property type="entry name" value="Adenine DNA glycosylase"/>
    <property type="match status" value="1"/>
</dbReference>
<dbReference type="AlphaFoldDB" id="A0A0R2DUZ1"/>
<evidence type="ECO:0000256" key="5">
    <source>
        <dbReference type="ARBA" id="ARBA00022023"/>
    </source>
</evidence>
<gene>
    <name evidence="16" type="ORF">FC86_GL001148</name>
</gene>
<keyword evidence="8 14" id="KW-0227">DNA damage</keyword>
<evidence type="ECO:0000313" key="16">
    <source>
        <dbReference type="EMBL" id="KRN04791.1"/>
    </source>
</evidence>
<comment type="similarity">
    <text evidence="3 14">Belongs to the Nth/MutY family.</text>
</comment>
<dbReference type="Gene3D" id="1.10.340.30">
    <property type="entry name" value="Hypothetical protein, domain 2"/>
    <property type="match status" value="1"/>
</dbReference>
<dbReference type="Gene3D" id="1.10.1670.10">
    <property type="entry name" value="Helix-hairpin-Helix base-excision DNA repair enzymes (C-terminal)"/>
    <property type="match status" value="1"/>
</dbReference>
<comment type="caution">
    <text evidence="16">The sequence shown here is derived from an EMBL/GenBank/DDBJ whole genome shotgun (WGS) entry which is preliminary data.</text>
</comment>
<evidence type="ECO:0000256" key="14">
    <source>
        <dbReference type="RuleBase" id="RU365096"/>
    </source>
</evidence>
<keyword evidence="10 14" id="KW-0408">Iron</keyword>
<organism evidence="16 17">
    <name type="scientific">Holzapfeliella floricola DSM 23037 = JCM 16512</name>
    <dbReference type="NCBI Taxonomy" id="1423744"/>
    <lineage>
        <taxon>Bacteria</taxon>
        <taxon>Bacillati</taxon>
        <taxon>Bacillota</taxon>
        <taxon>Bacilli</taxon>
        <taxon>Lactobacillales</taxon>
        <taxon>Lactobacillaceae</taxon>
        <taxon>Holzapfeliella</taxon>
    </lineage>
</organism>
<dbReference type="GO" id="GO:0035485">
    <property type="term" value="F:adenine/guanine mispair binding"/>
    <property type="evidence" value="ECO:0007669"/>
    <property type="project" value="TreeGrafter"/>
</dbReference>
<keyword evidence="7" id="KW-0479">Metal-binding</keyword>
<dbReference type="InterPro" id="IPR015797">
    <property type="entry name" value="NUDIX_hydrolase-like_dom_sf"/>
</dbReference>
<dbReference type="SUPFAM" id="SSF55811">
    <property type="entry name" value="Nudix"/>
    <property type="match status" value="1"/>
</dbReference>
<proteinExistence type="inferred from homology"/>
<evidence type="ECO:0000313" key="17">
    <source>
        <dbReference type="Proteomes" id="UP000051378"/>
    </source>
</evidence>
<dbReference type="CDD" id="cd00056">
    <property type="entry name" value="ENDO3c"/>
    <property type="match status" value="1"/>
</dbReference>
<keyword evidence="6" id="KW-0004">4Fe-4S</keyword>
<evidence type="ECO:0000256" key="10">
    <source>
        <dbReference type="ARBA" id="ARBA00023004"/>
    </source>
</evidence>
<dbReference type="GO" id="GO:0046872">
    <property type="term" value="F:metal ion binding"/>
    <property type="evidence" value="ECO:0007669"/>
    <property type="project" value="UniProtKB-UniRule"/>
</dbReference>
<evidence type="ECO:0000259" key="15">
    <source>
        <dbReference type="SMART" id="SM00478"/>
    </source>
</evidence>
<accession>A0A0R2DUZ1</accession>
<dbReference type="GO" id="GO:0006284">
    <property type="term" value="P:base-excision repair"/>
    <property type="evidence" value="ECO:0007669"/>
    <property type="project" value="UniProtKB-UniRule"/>
</dbReference>
<keyword evidence="17" id="KW-1185">Reference proteome</keyword>
<keyword evidence="9" id="KW-0378">Hydrolase</keyword>
<evidence type="ECO:0000256" key="8">
    <source>
        <dbReference type="ARBA" id="ARBA00022763"/>
    </source>
</evidence>
<comment type="catalytic activity">
    <reaction evidence="1 14">
        <text>Hydrolyzes free adenine bases from 7,8-dihydro-8-oxoguanine:adenine mismatched double-stranded DNA, leaving an apurinic site.</text>
        <dbReference type="EC" id="3.2.2.31"/>
    </reaction>
</comment>
<evidence type="ECO:0000256" key="3">
    <source>
        <dbReference type="ARBA" id="ARBA00008343"/>
    </source>
</evidence>
<dbReference type="Proteomes" id="UP000051378">
    <property type="component" value="Unassembled WGS sequence"/>
</dbReference>
<dbReference type="GO" id="GO:0000701">
    <property type="term" value="F:purine-specific mismatch base pair DNA N-glycosylase activity"/>
    <property type="evidence" value="ECO:0007669"/>
    <property type="project" value="UniProtKB-EC"/>
</dbReference>
<keyword evidence="12" id="KW-0234">DNA repair</keyword>
<evidence type="ECO:0000256" key="6">
    <source>
        <dbReference type="ARBA" id="ARBA00022485"/>
    </source>
</evidence>
<dbReference type="EC" id="3.2.2.31" evidence="4 14"/>
<dbReference type="PANTHER" id="PTHR42944:SF1">
    <property type="entry name" value="ADENINE DNA GLYCOSYLASE"/>
    <property type="match status" value="1"/>
</dbReference>
<dbReference type="InterPro" id="IPR011257">
    <property type="entry name" value="DNA_glycosylase"/>
</dbReference>
<dbReference type="PANTHER" id="PTHR42944">
    <property type="entry name" value="ADENINE DNA GLYCOSYLASE"/>
    <property type="match status" value="1"/>
</dbReference>
<dbReference type="GO" id="GO:0006298">
    <property type="term" value="P:mismatch repair"/>
    <property type="evidence" value="ECO:0007669"/>
    <property type="project" value="TreeGrafter"/>
</dbReference>
<dbReference type="GO" id="GO:0051539">
    <property type="term" value="F:4 iron, 4 sulfur cluster binding"/>
    <property type="evidence" value="ECO:0007669"/>
    <property type="project" value="UniProtKB-UniRule"/>
</dbReference>
<reference evidence="16 17" key="1">
    <citation type="journal article" date="2015" name="Genome Announc.">
        <title>Expanding the biotechnology potential of lactobacilli through comparative genomics of 213 strains and associated genera.</title>
        <authorList>
            <person name="Sun Z."/>
            <person name="Harris H.M."/>
            <person name="McCann A."/>
            <person name="Guo C."/>
            <person name="Argimon S."/>
            <person name="Zhang W."/>
            <person name="Yang X."/>
            <person name="Jeffery I.B."/>
            <person name="Cooney J.C."/>
            <person name="Kagawa T.F."/>
            <person name="Liu W."/>
            <person name="Song Y."/>
            <person name="Salvetti E."/>
            <person name="Wrobel A."/>
            <person name="Rasinkangas P."/>
            <person name="Parkhill J."/>
            <person name="Rea M.C."/>
            <person name="O'Sullivan O."/>
            <person name="Ritari J."/>
            <person name="Douillard F.P."/>
            <person name="Paul Ross R."/>
            <person name="Yang R."/>
            <person name="Briner A.E."/>
            <person name="Felis G.E."/>
            <person name="de Vos W.M."/>
            <person name="Barrangou R."/>
            <person name="Klaenhammer T.R."/>
            <person name="Caufield P.W."/>
            <person name="Cui Y."/>
            <person name="Zhang H."/>
            <person name="O'Toole P.W."/>
        </authorList>
    </citation>
    <scope>NUCLEOTIDE SEQUENCE [LARGE SCALE GENOMIC DNA]</scope>
    <source>
        <strain evidence="16 17">DSM 23037</strain>
    </source>
</reference>
<dbReference type="CDD" id="cd03431">
    <property type="entry name" value="NUDIX_DNA_Glycosylase_C-MutY"/>
    <property type="match status" value="1"/>
</dbReference>
<dbReference type="InterPro" id="IPR044298">
    <property type="entry name" value="MIG/MutY"/>
</dbReference>
<name>A0A0R2DUZ1_9LACO</name>
<evidence type="ECO:0000256" key="11">
    <source>
        <dbReference type="ARBA" id="ARBA00023014"/>
    </source>
</evidence>
<evidence type="ECO:0000256" key="1">
    <source>
        <dbReference type="ARBA" id="ARBA00000843"/>
    </source>
</evidence>
<dbReference type="Pfam" id="PF00730">
    <property type="entry name" value="HhH-GPD"/>
    <property type="match status" value="1"/>
</dbReference>
<keyword evidence="13 14" id="KW-0326">Glycosidase</keyword>
<evidence type="ECO:0000256" key="12">
    <source>
        <dbReference type="ARBA" id="ARBA00023204"/>
    </source>
</evidence>
<comment type="cofactor">
    <cofactor evidence="14">
        <name>[4Fe-4S] cluster</name>
        <dbReference type="ChEBI" id="CHEBI:49883"/>
    </cofactor>
    <text evidence="14">Binds 1 [4Fe-4S] cluster.</text>
</comment>
<dbReference type="EMBL" id="AYZL01000006">
    <property type="protein sequence ID" value="KRN04791.1"/>
    <property type="molecule type" value="Genomic_DNA"/>
</dbReference>
<dbReference type="SUPFAM" id="SSF48150">
    <property type="entry name" value="DNA-glycosylase"/>
    <property type="match status" value="1"/>
</dbReference>
<evidence type="ECO:0000256" key="9">
    <source>
        <dbReference type="ARBA" id="ARBA00022801"/>
    </source>
</evidence>
<dbReference type="InterPro" id="IPR003265">
    <property type="entry name" value="HhH-GPD_domain"/>
</dbReference>
<evidence type="ECO:0000256" key="2">
    <source>
        <dbReference type="ARBA" id="ARBA00002933"/>
    </source>
</evidence>
<dbReference type="Pfam" id="PF14815">
    <property type="entry name" value="NUDIX_4"/>
    <property type="match status" value="1"/>
</dbReference>
<dbReference type="InterPro" id="IPR029119">
    <property type="entry name" value="MutY_C"/>
</dbReference>
<evidence type="ECO:0000256" key="4">
    <source>
        <dbReference type="ARBA" id="ARBA00012045"/>
    </source>
</evidence>
<dbReference type="NCBIfam" id="TIGR01084">
    <property type="entry name" value="mutY"/>
    <property type="match status" value="1"/>
</dbReference>
<feature type="domain" description="HhH-GPD" evidence="15">
    <location>
        <begin position="49"/>
        <end position="200"/>
    </location>
</feature>
<dbReference type="Gene3D" id="3.90.79.10">
    <property type="entry name" value="Nucleoside Triphosphate Pyrophosphohydrolase"/>
    <property type="match status" value="1"/>
</dbReference>
<dbReference type="GO" id="GO:0034039">
    <property type="term" value="F:8-oxo-7,8-dihydroguanine DNA N-glycosylase activity"/>
    <property type="evidence" value="ECO:0007669"/>
    <property type="project" value="TreeGrafter"/>
</dbReference>
<evidence type="ECO:0000256" key="13">
    <source>
        <dbReference type="ARBA" id="ARBA00023295"/>
    </source>
</evidence>
<dbReference type="SMART" id="SM00478">
    <property type="entry name" value="ENDO3c"/>
    <property type="match status" value="1"/>
</dbReference>
<comment type="function">
    <text evidence="2">Adenine glycosylase active on G-A mispairs. MutY also corrects error-prone DNA synthesis past GO lesions which are due to the oxidatively damaged form of guanine: 7,8-dihydro-8-oxoguanine (8-oxo-dGTP).</text>
</comment>